<proteinExistence type="predicted"/>
<protein>
    <submittedName>
        <fullName evidence="1">Uncharacterized protein</fullName>
    </submittedName>
</protein>
<organism evidence="1 2">
    <name type="scientific">Solanum commersonii</name>
    <name type="common">Commerson's wild potato</name>
    <name type="synonym">Commerson's nightshade</name>
    <dbReference type="NCBI Taxonomy" id="4109"/>
    <lineage>
        <taxon>Eukaryota</taxon>
        <taxon>Viridiplantae</taxon>
        <taxon>Streptophyta</taxon>
        <taxon>Embryophyta</taxon>
        <taxon>Tracheophyta</taxon>
        <taxon>Spermatophyta</taxon>
        <taxon>Magnoliopsida</taxon>
        <taxon>eudicotyledons</taxon>
        <taxon>Gunneridae</taxon>
        <taxon>Pentapetalae</taxon>
        <taxon>asterids</taxon>
        <taxon>lamiids</taxon>
        <taxon>Solanales</taxon>
        <taxon>Solanaceae</taxon>
        <taxon>Solanoideae</taxon>
        <taxon>Solaneae</taxon>
        <taxon>Solanum</taxon>
    </lineage>
</organism>
<keyword evidence="2" id="KW-1185">Reference proteome</keyword>
<evidence type="ECO:0000313" key="1">
    <source>
        <dbReference type="EMBL" id="KAG5596420.1"/>
    </source>
</evidence>
<sequence>MAQSLYTSSKNLYSKSISQLDKQKHDQSIDKIKFVLPYNCFSSNQTLIQNHSHVLLIQQDVEFVIEVIQMLRDEIRVVDERIPEFANAFEPYQRSYSSSFLGIYEAIFHAQNSTIIIKDDV</sequence>
<accession>A0A9J5YAU0</accession>
<dbReference type="EMBL" id="JACXVP010000007">
    <property type="protein sequence ID" value="KAG5596420.1"/>
    <property type="molecule type" value="Genomic_DNA"/>
</dbReference>
<dbReference type="Proteomes" id="UP000824120">
    <property type="component" value="Chromosome 7"/>
</dbReference>
<dbReference type="AlphaFoldDB" id="A0A9J5YAU0"/>
<reference evidence="1 2" key="1">
    <citation type="submission" date="2020-09" db="EMBL/GenBank/DDBJ databases">
        <title>De no assembly of potato wild relative species, Solanum commersonii.</title>
        <authorList>
            <person name="Cho K."/>
        </authorList>
    </citation>
    <scope>NUCLEOTIDE SEQUENCE [LARGE SCALE GENOMIC DNA]</scope>
    <source>
        <strain evidence="1">LZ3.2</strain>
        <tissue evidence="1">Leaf</tissue>
    </source>
</reference>
<comment type="caution">
    <text evidence="1">The sequence shown here is derived from an EMBL/GenBank/DDBJ whole genome shotgun (WGS) entry which is preliminary data.</text>
</comment>
<gene>
    <name evidence="1" type="ORF">H5410_037652</name>
</gene>
<evidence type="ECO:0000313" key="2">
    <source>
        <dbReference type="Proteomes" id="UP000824120"/>
    </source>
</evidence>
<name>A0A9J5YAU0_SOLCO</name>